<protein>
    <submittedName>
        <fullName evidence="7">B3 domain-containing protein</fullName>
    </submittedName>
</protein>
<feature type="domain" description="TF-B3" evidence="6">
    <location>
        <begin position="22"/>
        <end position="116"/>
    </location>
</feature>
<dbReference type="InterPro" id="IPR003340">
    <property type="entry name" value="B3_DNA-bd"/>
</dbReference>
<dbReference type="Pfam" id="PF02362">
    <property type="entry name" value="B3"/>
    <property type="match status" value="1"/>
</dbReference>
<dbReference type="PROSITE" id="PS50863">
    <property type="entry name" value="B3"/>
    <property type="match status" value="1"/>
</dbReference>
<dbReference type="GO" id="GO:0005634">
    <property type="term" value="C:nucleus"/>
    <property type="evidence" value="ECO:0007669"/>
    <property type="project" value="UniProtKB-SubCell"/>
</dbReference>
<evidence type="ECO:0000256" key="1">
    <source>
        <dbReference type="ARBA" id="ARBA00004123"/>
    </source>
</evidence>
<keyword evidence="3" id="KW-0238">DNA-binding</keyword>
<dbReference type="PANTHER" id="PTHR31391:SF143">
    <property type="entry name" value="B3 DNA-BINDING DOMAIN PROTEIN"/>
    <property type="match status" value="1"/>
</dbReference>
<evidence type="ECO:0000256" key="5">
    <source>
        <dbReference type="ARBA" id="ARBA00023242"/>
    </source>
</evidence>
<dbReference type="SUPFAM" id="SSF101936">
    <property type="entry name" value="DNA-binding pseudobarrel domain"/>
    <property type="match status" value="1"/>
</dbReference>
<accession>A0A2K3PKX3</accession>
<evidence type="ECO:0000256" key="4">
    <source>
        <dbReference type="ARBA" id="ARBA00023163"/>
    </source>
</evidence>
<dbReference type="EMBL" id="ASHM01008082">
    <property type="protein sequence ID" value="PNY15920.1"/>
    <property type="molecule type" value="Genomic_DNA"/>
</dbReference>
<reference evidence="7 8" key="2">
    <citation type="journal article" date="2017" name="Front. Plant Sci.">
        <title>Gene Classification and Mining of Molecular Markers Useful in Red Clover (Trifolium pratense) Breeding.</title>
        <authorList>
            <person name="Istvanek J."/>
            <person name="Dluhosova J."/>
            <person name="Dluhos P."/>
            <person name="Patkova L."/>
            <person name="Nedelnik J."/>
            <person name="Repkova J."/>
        </authorList>
    </citation>
    <scope>NUCLEOTIDE SEQUENCE [LARGE SCALE GENOMIC DNA]</scope>
    <source>
        <strain evidence="8">cv. Tatra</strain>
        <tissue evidence="7">Young leaves</tissue>
    </source>
</reference>
<comment type="subcellular location">
    <subcellularLocation>
        <location evidence="1">Nucleus</location>
    </subcellularLocation>
</comment>
<dbReference type="Gene3D" id="2.40.330.10">
    <property type="entry name" value="DNA-binding pseudobarrel domain"/>
    <property type="match status" value="1"/>
</dbReference>
<dbReference type="CDD" id="cd10017">
    <property type="entry name" value="B3_DNA"/>
    <property type="match status" value="1"/>
</dbReference>
<keyword evidence="2" id="KW-0805">Transcription regulation</keyword>
<evidence type="ECO:0000313" key="7">
    <source>
        <dbReference type="EMBL" id="PNY15920.1"/>
    </source>
</evidence>
<keyword evidence="4" id="KW-0804">Transcription</keyword>
<comment type="caution">
    <text evidence="7">The sequence shown here is derived from an EMBL/GenBank/DDBJ whole genome shotgun (WGS) entry which is preliminary data.</text>
</comment>
<dbReference type="SMART" id="SM01019">
    <property type="entry name" value="B3"/>
    <property type="match status" value="1"/>
</dbReference>
<dbReference type="GO" id="GO:0003677">
    <property type="term" value="F:DNA binding"/>
    <property type="evidence" value="ECO:0007669"/>
    <property type="project" value="UniProtKB-KW"/>
</dbReference>
<name>A0A2K3PKX3_TRIPR</name>
<evidence type="ECO:0000256" key="3">
    <source>
        <dbReference type="ARBA" id="ARBA00023125"/>
    </source>
</evidence>
<evidence type="ECO:0000259" key="6">
    <source>
        <dbReference type="PROSITE" id="PS50863"/>
    </source>
</evidence>
<gene>
    <name evidence="7" type="ORF">L195_g012628</name>
</gene>
<reference evidence="7 8" key="1">
    <citation type="journal article" date="2014" name="Am. J. Bot.">
        <title>Genome assembly and annotation for red clover (Trifolium pratense; Fabaceae).</title>
        <authorList>
            <person name="Istvanek J."/>
            <person name="Jaros M."/>
            <person name="Krenek A."/>
            <person name="Repkova J."/>
        </authorList>
    </citation>
    <scope>NUCLEOTIDE SEQUENCE [LARGE SCALE GENOMIC DNA]</scope>
    <source>
        <strain evidence="8">cv. Tatra</strain>
        <tissue evidence="7">Young leaves</tissue>
    </source>
</reference>
<organism evidence="7 8">
    <name type="scientific">Trifolium pratense</name>
    <name type="common">Red clover</name>
    <dbReference type="NCBI Taxonomy" id="57577"/>
    <lineage>
        <taxon>Eukaryota</taxon>
        <taxon>Viridiplantae</taxon>
        <taxon>Streptophyta</taxon>
        <taxon>Embryophyta</taxon>
        <taxon>Tracheophyta</taxon>
        <taxon>Spermatophyta</taxon>
        <taxon>Magnoliopsida</taxon>
        <taxon>eudicotyledons</taxon>
        <taxon>Gunneridae</taxon>
        <taxon>Pentapetalae</taxon>
        <taxon>rosids</taxon>
        <taxon>fabids</taxon>
        <taxon>Fabales</taxon>
        <taxon>Fabaceae</taxon>
        <taxon>Papilionoideae</taxon>
        <taxon>50 kb inversion clade</taxon>
        <taxon>NPAAA clade</taxon>
        <taxon>Hologalegina</taxon>
        <taxon>IRL clade</taxon>
        <taxon>Trifolieae</taxon>
        <taxon>Trifolium</taxon>
    </lineage>
</organism>
<sequence length="116" mass="13233">MNWPKGAKAQEVATNFNSNNPFFTILIKPINLVQNRLYIPSLEGVIENKEKNVKLQIGKRSWNVKLLPFYSATNKYGRRLSAGWSLFASESGLKPGDVYVFELINKSDLVFKVHVF</sequence>
<dbReference type="InterPro" id="IPR044837">
    <property type="entry name" value="REM16-like"/>
</dbReference>
<dbReference type="PANTHER" id="PTHR31391">
    <property type="entry name" value="B3 DOMAIN-CONTAINING PROTEIN OS11G0197600-RELATED"/>
    <property type="match status" value="1"/>
</dbReference>
<dbReference type="AlphaFoldDB" id="A0A2K3PKX3"/>
<evidence type="ECO:0000313" key="8">
    <source>
        <dbReference type="Proteomes" id="UP000236291"/>
    </source>
</evidence>
<dbReference type="InterPro" id="IPR015300">
    <property type="entry name" value="DNA-bd_pseudobarrel_sf"/>
</dbReference>
<keyword evidence="5" id="KW-0539">Nucleus</keyword>
<proteinExistence type="predicted"/>
<dbReference type="Proteomes" id="UP000236291">
    <property type="component" value="Unassembled WGS sequence"/>
</dbReference>
<evidence type="ECO:0000256" key="2">
    <source>
        <dbReference type="ARBA" id="ARBA00023015"/>
    </source>
</evidence>